<keyword evidence="4" id="KW-1185">Reference proteome</keyword>
<dbReference type="RefSeq" id="WP_185683600.1">
    <property type="nucleotide sequence ID" value="NZ_JACLAU010000015.1"/>
</dbReference>
<name>A0A7X1F8A2_9SPHN</name>
<dbReference type="EMBL" id="JACLAU010000015">
    <property type="protein sequence ID" value="MBC2652185.1"/>
    <property type="molecule type" value="Genomic_DNA"/>
</dbReference>
<evidence type="ECO:0000313" key="3">
    <source>
        <dbReference type="EMBL" id="MBC2652185.1"/>
    </source>
</evidence>
<dbReference type="AlphaFoldDB" id="A0A7X1F8A2"/>
<gene>
    <name evidence="3" type="ORF">H7F49_10750</name>
</gene>
<accession>A0A7X1F8A2</accession>
<dbReference type="Proteomes" id="UP000520156">
    <property type="component" value="Unassembled WGS sequence"/>
</dbReference>
<reference evidence="3 4" key="1">
    <citation type="submission" date="2020-08" db="EMBL/GenBank/DDBJ databases">
        <title>The genome sequence of Novosphingobium flavum 4Y4.</title>
        <authorList>
            <person name="Liu Y."/>
        </authorList>
    </citation>
    <scope>NUCLEOTIDE SEQUENCE [LARGE SCALE GENOMIC DNA]</scope>
    <source>
        <strain evidence="3 4">4Y4</strain>
    </source>
</reference>
<protein>
    <recommendedName>
        <fullName evidence="5">Secreted protein</fullName>
    </recommendedName>
</protein>
<comment type="caution">
    <text evidence="3">The sequence shown here is derived from an EMBL/GenBank/DDBJ whole genome shotgun (WGS) entry which is preliminary data.</text>
</comment>
<feature type="chain" id="PRO_5031105544" description="Secreted protein" evidence="2">
    <location>
        <begin position="29"/>
        <end position="84"/>
    </location>
</feature>
<organism evidence="3 4">
    <name type="scientific">Novosphingobium aerophilum</name>
    <dbReference type="NCBI Taxonomy" id="2839843"/>
    <lineage>
        <taxon>Bacteria</taxon>
        <taxon>Pseudomonadati</taxon>
        <taxon>Pseudomonadota</taxon>
        <taxon>Alphaproteobacteria</taxon>
        <taxon>Sphingomonadales</taxon>
        <taxon>Sphingomonadaceae</taxon>
        <taxon>Novosphingobium</taxon>
    </lineage>
</organism>
<feature type="region of interest" description="Disordered" evidence="1">
    <location>
        <begin position="38"/>
        <end position="84"/>
    </location>
</feature>
<proteinExistence type="predicted"/>
<sequence length="84" mass="8764">MTRPIRRRVLLGLLALLPAALNTSPAQAGALSIPVCSGDGQARSVSVPLSSGEVPGRDQPGCCAKGCHTGSRKKNQSRQIDTRQ</sequence>
<evidence type="ECO:0008006" key="5">
    <source>
        <dbReference type="Google" id="ProtNLM"/>
    </source>
</evidence>
<evidence type="ECO:0000256" key="1">
    <source>
        <dbReference type="SAM" id="MobiDB-lite"/>
    </source>
</evidence>
<evidence type="ECO:0000256" key="2">
    <source>
        <dbReference type="SAM" id="SignalP"/>
    </source>
</evidence>
<evidence type="ECO:0000313" key="4">
    <source>
        <dbReference type="Proteomes" id="UP000520156"/>
    </source>
</evidence>
<feature type="signal peptide" evidence="2">
    <location>
        <begin position="1"/>
        <end position="28"/>
    </location>
</feature>
<keyword evidence="2" id="KW-0732">Signal</keyword>